<gene>
    <name evidence="1" type="ORF">AYO28_00525</name>
</gene>
<proteinExistence type="predicted"/>
<sequence>MLLINNLQTQQLAQATDEVFLKAVAARVSVHWPQRCERLGPQALLTRLRSVGQVALGYGIVERPGDAELQVKELGLGQRPIDLRRNVATAPRRTAEPGIVAFQFLQGRVGRRRVEEKVLLGPGQLGVLW</sequence>
<comment type="caution">
    <text evidence="1">The sequence shown here is derived from an EMBL/GenBank/DDBJ whole genome shotgun (WGS) entry which is preliminary data.</text>
</comment>
<evidence type="ECO:0000313" key="1">
    <source>
        <dbReference type="EMBL" id="OAI86210.1"/>
    </source>
</evidence>
<reference evidence="1 2" key="1">
    <citation type="submission" date="2016-03" db="EMBL/GenBank/DDBJ databases">
        <title>Draft Genome Assembly of Pseudomonas putida strain CBF10-2.</title>
        <authorList>
            <person name="Iyer R.S."/>
            <person name="Damania A."/>
        </authorList>
    </citation>
    <scope>NUCLEOTIDE SEQUENCE [LARGE SCALE GENOMIC DNA]</scope>
    <source>
        <strain evidence="1 2">CBF10-2</strain>
    </source>
</reference>
<organism evidence="1 2">
    <name type="scientific">Pseudomonas putida</name>
    <name type="common">Arthrobacter siderocapsulatus</name>
    <dbReference type="NCBI Taxonomy" id="303"/>
    <lineage>
        <taxon>Bacteria</taxon>
        <taxon>Pseudomonadati</taxon>
        <taxon>Pseudomonadota</taxon>
        <taxon>Gammaproteobacteria</taxon>
        <taxon>Pseudomonadales</taxon>
        <taxon>Pseudomonadaceae</taxon>
        <taxon>Pseudomonas</taxon>
    </lineage>
</organism>
<protein>
    <submittedName>
        <fullName evidence="1">Uncharacterized protein</fullName>
    </submittedName>
</protein>
<dbReference type="RefSeq" id="WP_064304072.1">
    <property type="nucleotide sequence ID" value="NZ_LUCV01000040.1"/>
</dbReference>
<accession>A0A177SCY2</accession>
<dbReference type="Proteomes" id="UP000077752">
    <property type="component" value="Unassembled WGS sequence"/>
</dbReference>
<dbReference type="EMBL" id="LUCV01000040">
    <property type="protein sequence ID" value="OAI86210.1"/>
    <property type="molecule type" value="Genomic_DNA"/>
</dbReference>
<evidence type="ECO:0000313" key="2">
    <source>
        <dbReference type="Proteomes" id="UP000077752"/>
    </source>
</evidence>
<dbReference type="AlphaFoldDB" id="A0A177SCY2"/>
<name>A0A177SCY2_PSEPU</name>